<dbReference type="InterPro" id="IPR032608">
    <property type="entry name" value="DUF4892"/>
</dbReference>
<dbReference type="AlphaFoldDB" id="A0A839T669"/>
<dbReference type="EMBL" id="JACHXI010000017">
    <property type="protein sequence ID" value="MBB3104598.1"/>
    <property type="molecule type" value="Genomic_DNA"/>
</dbReference>
<proteinExistence type="predicted"/>
<sequence length="267" mass="29449">MKTQYMLGLILVAGSSWAADMPDSRDLPQLPRYPQSQIVDYKQTDVVGRVYPKSSLQRIGGRLRMEAQVSASGELTAITYLLSDTHSATDAFAQAKHALLQQEAELLFWCEGRDCGSSSLWANSIFERSLLYGPESQQAYLLARFPGSPDSLVVLYGITRGNGRSYLQVEQLVPADALGELLPTPATLLRLLKDTGKLNLSRWPDSPLDPWTQLLVRTLQQDSTLQVSIGGRDAVAWREALVAKGVRVTRLELENSGSPGVYVTLLR</sequence>
<comment type="caution">
    <text evidence="2">The sequence shown here is derived from an EMBL/GenBank/DDBJ whole genome shotgun (WGS) entry which is preliminary data.</text>
</comment>
<evidence type="ECO:0008006" key="4">
    <source>
        <dbReference type="Google" id="ProtNLM"/>
    </source>
</evidence>
<accession>A0A839T669</accession>
<dbReference type="Proteomes" id="UP000549250">
    <property type="component" value="Unassembled WGS sequence"/>
</dbReference>
<evidence type="ECO:0000313" key="2">
    <source>
        <dbReference type="EMBL" id="MBB3104598.1"/>
    </source>
</evidence>
<evidence type="ECO:0000313" key="3">
    <source>
        <dbReference type="Proteomes" id="UP000549250"/>
    </source>
</evidence>
<dbReference type="Pfam" id="PF16234">
    <property type="entry name" value="DUF4892"/>
    <property type="match status" value="1"/>
</dbReference>
<keyword evidence="3" id="KW-1185">Reference proteome</keyword>
<gene>
    <name evidence="2" type="ORF">FHR87_003023</name>
</gene>
<organism evidence="2 3">
    <name type="scientific">Azomonas macrocytogenes</name>
    <name type="common">Azotobacter macrocytogenes</name>
    <dbReference type="NCBI Taxonomy" id="69962"/>
    <lineage>
        <taxon>Bacteria</taxon>
        <taxon>Pseudomonadati</taxon>
        <taxon>Pseudomonadota</taxon>
        <taxon>Gammaproteobacteria</taxon>
        <taxon>Pseudomonadales</taxon>
        <taxon>Pseudomonadaceae</taxon>
        <taxon>Azomonas</taxon>
    </lineage>
</organism>
<reference evidence="2 3" key="1">
    <citation type="submission" date="2020-08" db="EMBL/GenBank/DDBJ databases">
        <title>Genomic Encyclopedia of Type Strains, Phase III (KMG-III): the genomes of soil and plant-associated and newly described type strains.</title>
        <authorList>
            <person name="Whitman W."/>
        </authorList>
    </citation>
    <scope>NUCLEOTIDE SEQUENCE [LARGE SCALE GENOMIC DNA]</scope>
    <source>
        <strain evidence="2 3">CECT 4462</strain>
    </source>
</reference>
<keyword evidence="1" id="KW-0732">Signal</keyword>
<feature type="signal peptide" evidence="1">
    <location>
        <begin position="1"/>
        <end position="18"/>
    </location>
</feature>
<protein>
    <recommendedName>
        <fullName evidence="4">DUF4892 domain-containing protein</fullName>
    </recommendedName>
</protein>
<feature type="chain" id="PRO_5032461960" description="DUF4892 domain-containing protein" evidence="1">
    <location>
        <begin position="19"/>
        <end position="267"/>
    </location>
</feature>
<name>A0A839T669_AZOMA</name>
<dbReference type="RefSeq" id="WP_338021256.1">
    <property type="nucleotide sequence ID" value="NZ_JACHXI010000017.1"/>
</dbReference>
<evidence type="ECO:0000256" key="1">
    <source>
        <dbReference type="SAM" id="SignalP"/>
    </source>
</evidence>